<organism evidence="1 2">
    <name type="scientific">Monilinia fructigena</name>
    <dbReference type="NCBI Taxonomy" id="38457"/>
    <lineage>
        <taxon>Eukaryota</taxon>
        <taxon>Fungi</taxon>
        <taxon>Dikarya</taxon>
        <taxon>Ascomycota</taxon>
        <taxon>Pezizomycotina</taxon>
        <taxon>Leotiomycetes</taxon>
        <taxon>Helotiales</taxon>
        <taxon>Sclerotiniaceae</taxon>
        <taxon>Monilinia</taxon>
    </lineage>
</organism>
<reference evidence="1 2" key="1">
    <citation type="submission" date="2018-06" db="EMBL/GenBank/DDBJ databases">
        <title>Genome Sequence of the Brown Rot Fungal Pathogen Monilinia fructigena.</title>
        <authorList>
            <person name="Landi L."/>
            <person name="De Miccolis Angelini R.M."/>
            <person name="Pollastro S."/>
            <person name="Abate D."/>
            <person name="Faretra F."/>
            <person name="Romanazzi G."/>
        </authorList>
    </citation>
    <scope>NUCLEOTIDE SEQUENCE [LARGE SCALE GENOMIC DNA]</scope>
    <source>
        <strain evidence="1 2">Mfrg269</strain>
    </source>
</reference>
<evidence type="ECO:0000313" key="2">
    <source>
        <dbReference type="Proteomes" id="UP000249056"/>
    </source>
</evidence>
<dbReference type="PANTHER" id="PTHR28620:SF1">
    <property type="entry name" value="CENP-V_GFA DOMAIN-CONTAINING PROTEIN"/>
    <property type="match status" value="1"/>
</dbReference>
<keyword evidence="2" id="KW-1185">Reference proteome</keyword>
<gene>
    <name evidence="1" type="ORF">DID88_004143</name>
</gene>
<accession>A0A395ITS9</accession>
<proteinExistence type="predicted"/>
<evidence type="ECO:0008006" key="3">
    <source>
        <dbReference type="Google" id="ProtNLM"/>
    </source>
</evidence>
<sequence>MQPGEPKTVTRTYAPFPSELFIQVEETSDEERTTHEGSCHCGAITFTVTLKWPFPKYTVNSCTCSICTKNGYLLVYPMRQDVKFLDESESKMGSYKWGRKIADHRSFWETDPRKDMVGINVRNFKNIDLEAMSYTYFDGRTSYNRTFLLSTFKL</sequence>
<dbReference type="PANTHER" id="PTHR28620">
    <property type="entry name" value="CENTROMERE PROTEIN V"/>
    <property type="match status" value="1"/>
</dbReference>
<dbReference type="InterPro" id="IPR052355">
    <property type="entry name" value="CENP-V-like"/>
</dbReference>
<dbReference type="AlphaFoldDB" id="A0A395ITS9"/>
<dbReference type="InterPro" id="IPR011057">
    <property type="entry name" value="Mss4-like_sf"/>
</dbReference>
<dbReference type="EMBL" id="QKRW01000021">
    <property type="protein sequence ID" value="RAL63058.1"/>
    <property type="molecule type" value="Genomic_DNA"/>
</dbReference>
<dbReference type="Proteomes" id="UP000249056">
    <property type="component" value="Unassembled WGS sequence"/>
</dbReference>
<evidence type="ECO:0000313" key="1">
    <source>
        <dbReference type="EMBL" id="RAL63058.1"/>
    </source>
</evidence>
<name>A0A395ITS9_9HELO</name>
<dbReference type="Gene3D" id="2.170.150.70">
    <property type="match status" value="1"/>
</dbReference>
<comment type="caution">
    <text evidence="1">The sequence shown here is derived from an EMBL/GenBank/DDBJ whole genome shotgun (WGS) entry which is preliminary data.</text>
</comment>
<dbReference type="OrthoDB" id="2993351at2759"/>
<dbReference type="SUPFAM" id="SSF51316">
    <property type="entry name" value="Mss4-like"/>
    <property type="match status" value="1"/>
</dbReference>
<protein>
    <recommendedName>
        <fullName evidence="3">CENP-V/GFA domain-containing protein</fullName>
    </recommendedName>
</protein>